<reference evidence="1" key="1">
    <citation type="submission" date="2018-06" db="EMBL/GenBank/DDBJ databases">
        <authorList>
            <person name="Zhirakovskaya E."/>
        </authorList>
    </citation>
    <scope>NUCLEOTIDE SEQUENCE</scope>
</reference>
<proteinExistence type="predicted"/>
<feature type="non-terminal residue" evidence="1">
    <location>
        <position position="1"/>
    </location>
</feature>
<gene>
    <name evidence="1" type="ORF">MNBD_GAMMA10-2933</name>
</gene>
<organism evidence="1">
    <name type="scientific">hydrothermal vent metagenome</name>
    <dbReference type="NCBI Taxonomy" id="652676"/>
    <lineage>
        <taxon>unclassified sequences</taxon>
        <taxon>metagenomes</taxon>
        <taxon>ecological metagenomes</taxon>
    </lineage>
</organism>
<evidence type="ECO:0000313" key="1">
    <source>
        <dbReference type="EMBL" id="VAW68043.1"/>
    </source>
</evidence>
<accession>A0A3B0XV30</accession>
<dbReference type="EMBL" id="UOFJ01000304">
    <property type="protein sequence ID" value="VAW68043.1"/>
    <property type="molecule type" value="Genomic_DNA"/>
</dbReference>
<sequence length="23" mass="2732">NKIQHEDLIQGITKELRKEGRII</sequence>
<name>A0A3B0XV30_9ZZZZ</name>
<protein>
    <submittedName>
        <fullName evidence="1">Uncharacterized protein</fullName>
    </submittedName>
</protein>
<dbReference type="AlphaFoldDB" id="A0A3B0XV30"/>